<dbReference type="InterPro" id="IPR038322">
    <property type="entry name" value="Pex19_C_sf"/>
</dbReference>
<dbReference type="CTD" id="5824"/>
<dbReference type="GO" id="GO:0033328">
    <property type="term" value="F:peroxisome membrane targeting sequence binding"/>
    <property type="evidence" value="ECO:0007669"/>
    <property type="project" value="TreeGrafter"/>
</dbReference>
<dbReference type="EnsemblMetazoa" id="XM_014398596.1">
    <property type="protein sequence ID" value="XP_014254082.1"/>
    <property type="gene ID" value="LOC106669259"/>
</dbReference>
<evidence type="ECO:0000313" key="5">
    <source>
        <dbReference type="Proteomes" id="UP000494040"/>
    </source>
</evidence>
<keyword evidence="5" id="KW-1185">Reference proteome</keyword>
<proteinExistence type="inferred from homology"/>
<feature type="region of interest" description="Disordered" evidence="3">
    <location>
        <begin position="28"/>
        <end position="51"/>
    </location>
</feature>
<dbReference type="GO" id="GO:0045046">
    <property type="term" value="P:protein import into peroxisome membrane"/>
    <property type="evidence" value="ECO:0007669"/>
    <property type="project" value="TreeGrafter"/>
</dbReference>
<dbReference type="PANTHER" id="PTHR12774:SF2">
    <property type="entry name" value="PEROXISOMAL BIOGENESIS FACTOR 19"/>
    <property type="match status" value="1"/>
</dbReference>
<dbReference type="GeneID" id="106669259"/>
<evidence type="ECO:0000256" key="1">
    <source>
        <dbReference type="ARBA" id="ARBA00006326"/>
    </source>
</evidence>
<dbReference type="OMA" id="YEPMKEM"/>
<dbReference type="GO" id="GO:0005778">
    <property type="term" value="C:peroxisomal membrane"/>
    <property type="evidence" value="ECO:0007669"/>
    <property type="project" value="TreeGrafter"/>
</dbReference>
<dbReference type="Pfam" id="PF04614">
    <property type="entry name" value="Pex19"/>
    <property type="match status" value="1"/>
</dbReference>
<dbReference type="RefSeq" id="XP_014254082.1">
    <property type="nucleotide sequence ID" value="XM_014398596.1"/>
</dbReference>
<dbReference type="OrthoDB" id="21292at2759"/>
<dbReference type="PANTHER" id="PTHR12774">
    <property type="entry name" value="PEROXISOMAL BIOGENESIS FACTOR 19"/>
    <property type="match status" value="1"/>
</dbReference>
<dbReference type="InterPro" id="IPR006708">
    <property type="entry name" value="Pex19"/>
</dbReference>
<dbReference type="Gene3D" id="1.20.120.900">
    <property type="entry name" value="Pex19, mPTS binding domain"/>
    <property type="match status" value="1"/>
</dbReference>
<sequence>MAESNAAPSANEEPVDEELDELLNSAINDFDKPSDAPAEAKTDGKADKGVGDLWGSEFTALEAEEELKLMEQKMKELFSSMGDGAFGGSEELDDDFKKIAAEANRYFTDSTSRDTDFTNKISQALKSLSVDAENVKTPLDPEALSSMFNGLQFGESGMPGDFLPMMHDIMQMFLSKEVFYPPLKDICVKFPKWLEREKGNLTENDYQNYVKQHKLMENVCHEFEQENANDSDEVRKNRFTKILSLMEEIQKFGVLPEEFTEASLLQNLDGLKLPPDMPRLEPGQCAVM</sequence>
<dbReference type="KEGG" id="clec:106669259"/>
<organism evidence="4 5">
    <name type="scientific">Cimex lectularius</name>
    <name type="common">Bed bug</name>
    <name type="synonym">Acanthia lectularia</name>
    <dbReference type="NCBI Taxonomy" id="79782"/>
    <lineage>
        <taxon>Eukaryota</taxon>
        <taxon>Metazoa</taxon>
        <taxon>Ecdysozoa</taxon>
        <taxon>Arthropoda</taxon>
        <taxon>Hexapoda</taxon>
        <taxon>Insecta</taxon>
        <taxon>Pterygota</taxon>
        <taxon>Neoptera</taxon>
        <taxon>Paraneoptera</taxon>
        <taxon>Hemiptera</taxon>
        <taxon>Heteroptera</taxon>
        <taxon>Panheteroptera</taxon>
        <taxon>Cimicomorpha</taxon>
        <taxon>Cimicidae</taxon>
        <taxon>Cimex</taxon>
    </lineage>
</organism>
<comment type="similarity">
    <text evidence="1">Belongs to the peroxin-19 family.</text>
</comment>
<evidence type="ECO:0000256" key="3">
    <source>
        <dbReference type="SAM" id="MobiDB-lite"/>
    </source>
</evidence>
<protein>
    <recommendedName>
        <fullName evidence="2">Peroxin-19</fullName>
    </recommendedName>
</protein>
<accession>A0A8I6S1S8</accession>
<dbReference type="Proteomes" id="UP000494040">
    <property type="component" value="Unassembled WGS sequence"/>
</dbReference>
<evidence type="ECO:0000256" key="2">
    <source>
        <dbReference type="ARBA" id="ARBA00029688"/>
    </source>
</evidence>
<dbReference type="AlphaFoldDB" id="A0A8I6S1S8"/>
<evidence type="ECO:0000313" key="4">
    <source>
        <dbReference type="EnsemblMetazoa" id="XP_014254082.1"/>
    </source>
</evidence>
<feature type="compositionally biased region" description="Basic and acidic residues" evidence="3">
    <location>
        <begin position="29"/>
        <end position="50"/>
    </location>
</feature>
<reference evidence="4" key="1">
    <citation type="submission" date="2022-01" db="UniProtKB">
        <authorList>
            <consortium name="EnsemblMetazoa"/>
        </authorList>
    </citation>
    <scope>IDENTIFICATION</scope>
</reference>
<name>A0A8I6S1S8_CIMLE</name>